<dbReference type="GO" id="GO:0008270">
    <property type="term" value="F:zinc ion binding"/>
    <property type="evidence" value="ECO:0007669"/>
    <property type="project" value="UniProtKB-KW"/>
</dbReference>
<dbReference type="EMBL" id="OOIL02001262">
    <property type="protein sequence ID" value="VFQ73789.1"/>
    <property type="molecule type" value="Genomic_DNA"/>
</dbReference>
<dbReference type="OrthoDB" id="97058at2759"/>
<keyword evidence="1" id="KW-0863">Zinc-finger</keyword>
<dbReference type="SUPFAM" id="SSF57667">
    <property type="entry name" value="beta-beta-alpha zinc fingers"/>
    <property type="match status" value="1"/>
</dbReference>
<dbReference type="PROSITE" id="PS50157">
    <property type="entry name" value="ZINC_FINGER_C2H2_2"/>
    <property type="match status" value="1"/>
</dbReference>
<dbReference type="Pfam" id="PF14223">
    <property type="entry name" value="Retrotran_gag_2"/>
    <property type="match status" value="1"/>
</dbReference>
<accession>A0A484LCD2</accession>
<name>A0A484LCD2_9ASTE</name>
<proteinExistence type="predicted"/>
<dbReference type="PROSITE" id="PS00028">
    <property type="entry name" value="ZINC_FINGER_C2H2_1"/>
    <property type="match status" value="1"/>
</dbReference>
<reference evidence="3 4" key="1">
    <citation type="submission" date="2018-04" db="EMBL/GenBank/DDBJ databases">
        <authorList>
            <person name="Vogel A."/>
        </authorList>
    </citation>
    <scope>NUCLEOTIDE SEQUENCE [LARGE SCALE GENOMIC DNA]</scope>
</reference>
<keyword evidence="1" id="KW-0479">Metal-binding</keyword>
<gene>
    <name evidence="3" type="ORF">CCAM_LOCUS15565</name>
</gene>
<feature type="domain" description="C2H2-type" evidence="2">
    <location>
        <begin position="398"/>
        <end position="425"/>
    </location>
</feature>
<dbReference type="PANTHER" id="PTHR47481:SF41">
    <property type="entry name" value="COPIA-LIKE POLYPROTEIN_RETROTRANSPOSON"/>
    <property type="match status" value="1"/>
</dbReference>
<dbReference type="Pfam" id="PF07727">
    <property type="entry name" value="RVT_2"/>
    <property type="match status" value="1"/>
</dbReference>
<dbReference type="Gene3D" id="3.30.160.60">
    <property type="entry name" value="Classic Zinc Finger"/>
    <property type="match status" value="1"/>
</dbReference>
<dbReference type="AlphaFoldDB" id="A0A484LCD2"/>
<keyword evidence="4" id="KW-1185">Reference proteome</keyword>
<sequence length="484" mass="53971">MAESEITSQSTSQKPPHLAFSVSNVKLHVPIQLSFSQPNYKKWSRLFLLLTRRFNLHGYLDGSIGPISDDDDEWFQLDAILQGWILSTITDEVSDLVISSVSTASALWKMIHDLFHDNKHARAMQLEHQFRTTVKGSTPMATYCQELRNIADLLDDVDAPVSEHQLILQMLRGLPDDLQAQTSFLQFQDPMPSFLQVRSALLLLDRQRTPLGTSSTAVGNHTLPTTPPLSLNNVLISPHITHNIISVRKLTHDNDCTVEFDAHGFSVKDRQTGTVMHRSNNVGPLYPSLIQQLKAEFAMTDIGDLHFFLGINVHRTASGLFLHQTQFAHDILERAGMISCRPISTPVDTKAKLSASAGTALSDPSLYCYEPNTTLNLSLLSKNELKLTSPPSSSSRVFACNYCRRKFFSSQALGGHQNAHKLERTLAKKSMEMSLADARGLGPGTNYRQADGARSYGNMREMVYGHKPEKGQEDFSQLDLSLRL</sequence>
<evidence type="ECO:0000313" key="3">
    <source>
        <dbReference type="EMBL" id="VFQ73789.1"/>
    </source>
</evidence>
<protein>
    <recommendedName>
        <fullName evidence="2">C2H2-type domain-containing protein</fullName>
    </recommendedName>
</protein>
<dbReference type="Proteomes" id="UP000595140">
    <property type="component" value="Unassembled WGS sequence"/>
</dbReference>
<dbReference type="InterPro" id="IPR013103">
    <property type="entry name" value="RVT_2"/>
</dbReference>
<evidence type="ECO:0000259" key="2">
    <source>
        <dbReference type="PROSITE" id="PS50157"/>
    </source>
</evidence>
<evidence type="ECO:0000256" key="1">
    <source>
        <dbReference type="PROSITE-ProRule" id="PRU00042"/>
    </source>
</evidence>
<dbReference type="PANTHER" id="PTHR47481">
    <property type="match status" value="1"/>
</dbReference>
<dbReference type="InterPro" id="IPR036236">
    <property type="entry name" value="Znf_C2H2_sf"/>
</dbReference>
<keyword evidence="1" id="KW-0862">Zinc</keyword>
<evidence type="ECO:0000313" key="4">
    <source>
        <dbReference type="Proteomes" id="UP000595140"/>
    </source>
</evidence>
<organism evidence="3 4">
    <name type="scientific">Cuscuta campestris</name>
    <dbReference type="NCBI Taxonomy" id="132261"/>
    <lineage>
        <taxon>Eukaryota</taxon>
        <taxon>Viridiplantae</taxon>
        <taxon>Streptophyta</taxon>
        <taxon>Embryophyta</taxon>
        <taxon>Tracheophyta</taxon>
        <taxon>Spermatophyta</taxon>
        <taxon>Magnoliopsida</taxon>
        <taxon>eudicotyledons</taxon>
        <taxon>Gunneridae</taxon>
        <taxon>Pentapetalae</taxon>
        <taxon>asterids</taxon>
        <taxon>lamiids</taxon>
        <taxon>Solanales</taxon>
        <taxon>Convolvulaceae</taxon>
        <taxon>Cuscuteae</taxon>
        <taxon>Cuscuta</taxon>
        <taxon>Cuscuta subgen. Grammica</taxon>
        <taxon>Cuscuta sect. Cleistogrammica</taxon>
    </lineage>
</organism>
<dbReference type="InterPro" id="IPR013087">
    <property type="entry name" value="Znf_C2H2_type"/>
</dbReference>